<evidence type="ECO:0000313" key="2">
    <source>
        <dbReference type="Proteomes" id="UP000308600"/>
    </source>
</evidence>
<protein>
    <submittedName>
        <fullName evidence="1">DHS-like NAD/FAD-binding domain-containing protein</fullName>
    </submittedName>
</protein>
<dbReference type="Proteomes" id="UP000308600">
    <property type="component" value="Unassembled WGS sequence"/>
</dbReference>
<name>A0ACD3ABX5_9AGAR</name>
<feature type="non-terminal residue" evidence="1">
    <location>
        <position position="309"/>
    </location>
</feature>
<evidence type="ECO:0000313" key="1">
    <source>
        <dbReference type="EMBL" id="TFK63383.1"/>
    </source>
</evidence>
<accession>A0ACD3ABX5</accession>
<proteinExistence type="predicted"/>
<organism evidence="1 2">
    <name type="scientific">Pluteus cervinus</name>
    <dbReference type="NCBI Taxonomy" id="181527"/>
    <lineage>
        <taxon>Eukaryota</taxon>
        <taxon>Fungi</taxon>
        <taxon>Dikarya</taxon>
        <taxon>Basidiomycota</taxon>
        <taxon>Agaricomycotina</taxon>
        <taxon>Agaricomycetes</taxon>
        <taxon>Agaricomycetidae</taxon>
        <taxon>Agaricales</taxon>
        <taxon>Pluteineae</taxon>
        <taxon>Pluteaceae</taxon>
        <taxon>Pluteus</taxon>
    </lineage>
</organism>
<dbReference type="EMBL" id="ML208525">
    <property type="protein sequence ID" value="TFK63383.1"/>
    <property type="molecule type" value="Genomic_DNA"/>
</dbReference>
<keyword evidence="2" id="KW-1185">Reference proteome</keyword>
<reference evidence="1 2" key="1">
    <citation type="journal article" date="2019" name="Nat. Ecol. Evol.">
        <title>Megaphylogeny resolves global patterns of mushroom evolution.</title>
        <authorList>
            <person name="Varga T."/>
            <person name="Krizsan K."/>
            <person name="Foldi C."/>
            <person name="Dima B."/>
            <person name="Sanchez-Garcia M."/>
            <person name="Sanchez-Ramirez S."/>
            <person name="Szollosi G.J."/>
            <person name="Szarkandi J.G."/>
            <person name="Papp V."/>
            <person name="Albert L."/>
            <person name="Andreopoulos W."/>
            <person name="Angelini C."/>
            <person name="Antonin V."/>
            <person name="Barry K.W."/>
            <person name="Bougher N.L."/>
            <person name="Buchanan P."/>
            <person name="Buyck B."/>
            <person name="Bense V."/>
            <person name="Catcheside P."/>
            <person name="Chovatia M."/>
            <person name="Cooper J."/>
            <person name="Damon W."/>
            <person name="Desjardin D."/>
            <person name="Finy P."/>
            <person name="Geml J."/>
            <person name="Haridas S."/>
            <person name="Hughes K."/>
            <person name="Justo A."/>
            <person name="Karasinski D."/>
            <person name="Kautmanova I."/>
            <person name="Kiss B."/>
            <person name="Kocsube S."/>
            <person name="Kotiranta H."/>
            <person name="LaButti K.M."/>
            <person name="Lechner B.E."/>
            <person name="Liimatainen K."/>
            <person name="Lipzen A."/>
            <person name="Lukacs Z."/>
            <person name="Mihaltcheva S."/>
            <person name="Morgado L.N."/>
            <person name="Niskanen T."/>
            <person name="Noordeloos M.E."/>
            <person name="Ohm R.A."/>
            <person name="Ortiz-Santana B."/>
            <person name="Ovrebo C."/>
            <person name="Racz N."/>
            <person name="Riley R."/>
            <person name="Savchenko A."/>
            <person name="Shiryaev A."/>
            <person name="Soop K."/>
            <person name="Spirin V."/>
            <person name="Szebenyi C."/>
            <person name="Tomsovsky M."/>
            <person name="Tulloss R.E."/>
            <person name="Uehling J."/>
            <person name="Grigoriev I.V."/>
            <person name="Vagvolgyi C."/>
            <person name="Papp T."/>
            <person name="Martin F.M."/>
            <person name="Miettinen O."/>
            <person name="Hibbett D.S."/>
            <person name="Nagy L.G."/>
        </authorList>
    </citation>
    <scope>NUCLEOTIDE SEQUENCE [LARGE SCALE GENOMIC DNA]</scope>
    <source>
        <strain evidence="1 2">NL-1719</strain>
    </source>
</reference>
<sequence length="309" mass="34287">MGVTLDLQEALSQDSTVRNQLRDVAHALARSRRVLIVTGAGISCGSGIPDFRTPGGLFDKAKKRFGIDGRDLFSTIIFKRYGGVEAFNKLMGELKETVYHAQPTRTHHFIKRLDSLRVLLRCYTQNIDGLEELAGIPESLVATSGCTYRDGKSVQLHGTIRKLRCISCAAQCDWTEDYVESFKSGVAPDCPACKNEDQLRNRQGRRSATIGRLRPAIILYEEVHPLGDDIADLQNYDKQCQPDFLIVMGTSLKIAALVDVVKIFADGLGENAIFVNKEPVNATLNKIFGYHIQGDAGAWVDLVLEDWEQ</sequence>
<gene>
    <name evidence="1" type="ORF">BDN72DRAFT_752790</name>
</gene>